<feature type="domain" description="PiggyBac transposable element-derived protein" evidence="1">
    <location>
        <begin position="3"/>
        <end position="97"/>
    </location>
</feature>
<dbReference type="Proteomes" id="UP000092460">
    <property type="component" value="Unassembled WGS sequence"/>
</dbReference>
<name>A0A1B0B473_9MUSC</name>
<sequence length="173" mass="19850">MWHFYNNDLLHDKSHKLFKIGEVLNYLPNKFQSVYTPQQQLWLDEAIIPRRGRLSFRTYNPAKITKYGILIWMLCEASSGYICNFKVYSGAGATLQDTPLSILNPYKGRNTNAGGKRNISHGKLPTLSLEMTSLQVNSISTNQPALNVNSRNMCPLNIYKTTQTLWQNFIFEV</sequence>
<dbReference type="AlphaFoldDB" id="A0A1B0B473"/>
<proteinExistence type="predicted"/>
<dbReference type="InterPro" id="IPR029526">
    <property type="entry name" value="PGBD"/>
</dbReference>
<dbReference type="PANTHER" id="PTHR46599">
    <property type="entry name" value="PIGGYBAC TRANSPOSABLE ELEMENT-DERIVED PROTEIN 4"/>
    <property type="match status" value="1"/>
</dbReference>
<dbReference type="PANTHER" id="PTHR46599:SF3">
    <property type="entry name" value="PIGGYBAC TRANSPOSABLE ELEMENT-DERIVED PROTEIN 4"/>
    <property type="match status" value="1"/>
</dbReference>
<organism evidence="2 3">
    <name type="scientific">Glossina palpalis gambiensis</name>
    <dbReference type="NCBI Taxonomy" id="67801"/>
    <lineage>
        <taxon>Eukaryota</taxon>
        <taxon>Metazoa</taxon>
        <taxon>Ecdysozoa</taxon>
        <taxon>Arthropoda</taxon>
        <taxon>Hexapoda</taxon>
        <taxon>Insecta</taxon>
        <taxon>Pterygota</taxon>
        <taxon>Neoptera</taxon>
        <taxon>Endopterygota</taxon>
        <taxon>Diptera</taxon>
        <taxon>Brachycera</taxon>
        <taxon>Muscomorpha</taxon>
        <taxon>Hippoboscoidea</taxon>
        <taxon>Glossinidae</taxon>
        <taxon>Glossina</taxon>
    </lineage>
</organism>
<dbReference type="Pfam" id="PF13843">
    <property type="entry name" value="DDE_Tnp_1_7"/>
    <property type="match status" value="1"/>
</dbReference>
<dbReference type="VEuPathDB" id="VectorBase:GPPI018290"/>
<accession>A0A1B0B473</accession>
<protein>
    <recommendedName>
        <fullName evidence="1">PiggyBac transposable element-derived protein domain-containing protein</fullName>
    </recommendedName>
</protein>
<dbReference type="STRING" id="67801.A0A1B0B473"/>
<evidence type="ECO:0000259" key="1">
    <source>
        <dbReference type="Pfam" id="PF13843"/>
    </source>
</evidence>
<evidence type="ECO:0000313" key="2">
    <source>
        <dbReference type="EnsemblMetazoa" id="GPPI018290-PA"/>
    </source>
</evidence>
<dbReference type="EMBL" id="JXJN01008183">
    <property type="status" value="NOT_ANNOTATED_CDS"/>
    <property type="molecule type" value="Genomic_DNA"/>
</dbReference>
<reference evidence="2" key="2">
    <citation type="submission" date="2020-05" db="UniProtKB">
        <authorList>
            <consortium name="EnsemblMetazoa"/>
        </authorList>
    </citation>
    <scope>IDENTIFICATION</scope>
    <source>
        <strain evidence="2">IAEA</strain>
    </source>
</reference>
<evidence type="ECO:0000313" key="3">
    <source>
        <dbReference type="Proteomes" id="UP000092460"/>
    </source>
</evidence>
<keyword evidence="3" id="KW-1185">Reference proteome</keyword>
<dbReference type="EnsemblMetazoa" id="GPPI018290-RA">
    <property type="protein sequence ID" value="GPPI018290-PA"/>
    <property type="gene ID" value="GPPI018290"/>
</dbReference>
<reference evidence="3" key="1">
    <citation type="submission" date="2015-01" db="EMBL/GenBank/DDBJ databases">
        <authorList>
            <person name="Aksoy S."/>
            <person name="Warren W."/>
            <person name="Wilson R.K."/>
        </authorList>
    </citation>
    <scope>NUCLEOTIDE SEQUENCE [LARGE SCALE GENOMIC DNA]</scope>
    <source>
        <strain evidence="3">IAEA</strain>
    </source>
</reference>